<dbReference type="KEGG" id="sbae:DSM104329_01551"/>
<evidence type="ECO:0000256" key="2">
    <source>
        <dbReference type="ARBA" id="ARBA00022692"/>
    </source>
</evidence>
<evidence type="ECO:0000256" key="3">
    <source>
        <dbReference type="ARBA" id="ARBA00022989"/>
    </source>
</evidence>
<sequence>MHFATPLVLLALIALGAGIVAYVIVMRRRRRTAAQFANPALMPSVAPRGPRWRRHVPLLFYAIALAVLVVAAAKPEKTVAVPDERASIMLVTDVSGSMTATDVAPNRLSAARVAAERFLDEVPKRIKVGAMAFNNRPRTLQRPTRDRAAVRDALRRLEPSGGTATGEAIKAALQLLRPPLKLGEKAAPAAIVLLSDGKSVTGREPVDVAKEAAKAKVPIYTVALGTPAGTIEVPRGGGRSGTVTERVPPDPETLRAVARISGGRSYAAGDADQLSAVYDRLGSQLGKKKENRDIGYLFVGGALIALGLGAASSLTFFGRVV</sequence>
<keyword evidence="3 5" id="KW-1133">Transmembrane helix</keyword>
<feature type="transmembrane region" description="Helical" evidence="5">
    <location>
        <begin position="294"/>
        <end position="317"/>
    </location>
</feature>
<organism evidence="7 8">
    <name type="scientific">Capillimicrobium parvum</name>
    <dbReference type="NCBI Taxonomy" id="2884022"/>
    <lineage>
        <taxon>Bacteria</taxon>
        <taxon>Bacillati</taxon>
        <taxon>Actinomycetota</taxon>
        <taxon>Thermoleophilia</taxon>
        <taxon>Solirubrobacterales</taxon>
        <taxon>Capillimicrobiaceae</taxon>
        <taxon>Capillimicrobium</taxon>
    </lineage>
</organism>
<evidence type="ECO:0000256" key="1">
    <source>
        <dbReference type="ARBA" id="ARBA00022475"/>
    </source>
</evidence>
<dbReference type="InterPro" id="IPR002035">
    <property type="entry name" value="VWF_A"/>
</dbReference>
<accession>A0A9E6XWR9</accession>
<dbReference type="InterPro" id="IPR036465">
    <property type="entry name" value="vWFA_dom_sf"/>
</dbReference>
<keyword evidence="2 5" id="KW-0812">Transmembrane</keyword>
<dbReference type="AlphaFoldDB" id="A0A9E6XWR9"/>
<dbReference type="EMBL" id="CP087164">
    <property type="protein sequence ID" value="UGS35166.1"/>
    <property type="molecule type" value="Genomic_DNA"/>
</dbReference>
<keyword evidence="4 5" id="KW-0472">Membrane</keyword>
<evidence type="ECO:0000313" key="7">
    <source>
        <dbReference type="EMBL" id="UGS35166.1"/>
    </source>
</evidence>
<dbReference type="PROSITE" id="PS50234">
    <property type="entry name" value="VWFA"/>
    <property type="match status" value="1"/>
</dbReference>
<keyword evidence="8" id="KW-1185">Reference proteome</keyword>
<dbReference type="RefSeq" id="WP_259314821.1">
    <property type="nucleotide sequence ID" value="NZ_CP087164.1"/>
</dbReference>
<protein>
    <recommendedName>
        <fullName evidence="6">VWFA domain-containing protein</fullName>
    </recommendedName>
</protein>
<evidence type="ECO:0000313" key="8">
    <source>
        <dbReference type="Proteomes" id="UP001162834"/>
    </source>
</evidence>
<dbReference type="PANTHER" id="PTHR22550:SF5">
    <property type="entry name" value="LEUCINE ZIPPER PROTEIN 4"/>
    <property type="match status" value="1"/>
</dbReference>
<dbReference type="SUPFAM" id="SSF53300">
    <property type="entry name" value="vWA-like"/>
    <property type="match status" value="1"/>
</dbReference>
<evidence type="ECO:0000259" key="6">
    <source>
        <dbReference type="PROSITE" id="PS50234"/>
    </source>
</evidence>
<feature type="domain" description="VWFA" evidence="6">
    <location>
        <begin position="87"/>
        <end position="281"/>
    </location>
</feature>
<dbReference type="Gene3D" id="3.40.50.410">
    <property type="entry name" value="von Willebrand factor, type A domain"/>
    <property type="match status" value="1"/>
</dbReference>
<reference evidence="7" key="1">
    <citation type="journal article" date="2022" name="Int. J. Syst. Evol. Microbiol.">
        <title>Pseudomonas aegrilactucae sp. nov. and Pseudomonas morbosilactucae sp. nov., pathogens causing bacterial rot of lettuce in Japan.</title>
        <authorList>
            <person name="Sawada H."/>
            <person name="Fujikawa T."/>
            <person name="Satou M."/>
        </authorList>
    </citation>
    <scope>NUCLEOTIDE SEQUENCE</scope>
    <source>
        <strain evidence="7">0166_1</strain>
    </source>
</reference>
<gene>
    <name evidence="7" type="ORF">DSM104329_01551</name>
</gene>
<proteinExistence type="predicted"/>
<dbReference type="InterPro" id="IPR024163">
    <property type="entry name" value="Aerotolerance_reg_N"/>
</dbReference>
<dbReference type="SMART" id="SM00327">
    <property type="entry name" value="VWA"/>
    <property type="match status" value="1"/>
</dbReference>
<evidence type="ECO:0000256" key="5">
    <source>
        <dbReference type="SAM" id="Phobius"/>
    </source>
</evidence>
<dbReference type="Pfam" id="PF13519">
    <property type="entry name" value="VWA_2"/>
    <property type="match status" value="1"/>
</dbReference>
<dbReference type="InterPro" id="IPR050768">
    <property type="entry name" value="UPF0353/GerABKA_families"/>
</dbReference>
<evidence type="ECO:0000256" key="4">
    <source>
        <dbReference type="ARBA" id="ARBA00023136"/>
    </source>
</evidence>
<keyword evidence="1" id="KW-1003">Cell membrane</keyword>
<dbReference type="Proteomes" id="UP001162834">
    <property type="component" value="Chromosome"/>
</dbReference>
<dbReference type="PANTHER" id="PTHR22550">
    <property type="entry name" value="SPORE GERMINATION PROTEIN"/>
    <property type="match status" value="1"/>
</dbReference>
<name>A0A9E6XWR9_9ACTN</name>
<dbReference type="Pfam" id="PF07584">
    <property type="entry name" value="BatA"/>
    <property type="match status" value="1"/>
</dbReference>
<feature type="transmembrane region" description="Helical" evidence="5">
    <location>
        <begin position="6"/>
        <end position="25"/>
    </location>
</feature>